<dbReference type="Proteomes" id="UP000032289">
    <property type="component" value="Unassembled WGS sequence"/>
</dbReference>
<feature type="transmembrane region" description="Helical" evidence="1">
    <location>
        <begin position="304"/>
        <end position="325"/>
    </location>
</feature>
<comment type="caution">
    <text evidence="2">The sequence shown here is derived from an EMBL/GenBank/DDBJ whole genome shotgun (WGS) entry which is preliminary data.</text>
</comment>
<sequence>MTKEQKLTRLVTAFAIIMIVVAQLIDQATAKPLYQWLTIVNVPVLFMVAGYWATGLRWREVLLKGIKHYVVPFGVTAAIIILGSKVIIKFNWTYWMQYRFVAMRDGVTIFLYGNGWPTAHVGDWQVLGTGMIWIALALFVATIVFKVVQYIPGHVAYQWVVTILLAWLGYYLSSQFQMSWSIEGALVMQPLMMLGKQLRLAGDWQVGHATAATGFLVWTGVSTSGPFDVIMAAAPHWVFTSLGAVLGSLTIVYLAQRLIQWTPAFATWFAKLGDAVILKISILTILMSLFKMGGYISLITTDHTINVVLNIVVTVIVMGLLTWGARRIDWARQIYFED</sequence>
<feature type="transmembrane region" description="Helical" evidence="1">
    <location>
        <begin position="276"/>
        <end position="298"/>
    </location>
</feature>
<keyword evidence="1" id="KW-1133">Transmembrane helix</keyword>
<feature type="transmembrane region" description="Helical" evidence="1">
    <location>
        <begin position="126"/>
        <end position="148"/>
    </location>
</feature>
<dbReference type="AlphaFoldDB" id="A0A0D1JV58"/>
<protein>
    <submittedName>
        <fullName evidence="2">Uncharacterized protein</fullName>
    </submittedName>
</protein>
<dbReference type="PATRIC" id="fig|137591.24.peg.685"/>
<gene>
    <name evidence="2" type="ORF">ab3b_00706</name>
</gene>
<name>A0A0D1JV58_9LACO</name>
<evidence type="ECO:0000256" key="1">
    <source>
        <dbReference type="SAM" id="Phobius"/>
    </source>
</evidence>
<evidence type="ECO:0000313" key="3">
    <source>
        <dbReference type="Proteomes" id="UP000032289"/>
    </source>
</evidence>
<organism evidence="2 3">
    <name type="scientific">Weissella cibaria</name>
    <dbReference type="NCBI Taxonomy" id="137591"/>
    <lineage>
        <taxon>Bacteria</taxon>
        <taxon>Bacillati</taxon>
        <taxon>Bacillota</taxon>
        <taxon>Bacilli</taxon>
        <taxon>Lactobacillales</taxon>
        <taxon>Lactobacillaceae</taxon>
        <taxon>Weissella</taxon>
    </lineage>
</organism>
<feature type="transmembrane region" description="Helical" evidence="1">
    <location>
        <begin position="37"/>
        <end position="56"/>
    </location>
</feature>
<reference evidence="2 3" key="1">
    <citation type="journal article" date="2015" name="Microbiology (Mosc.)">
        <title>Genomics of the Weissella cibaria species with an examination of its metabolic traits.</title>
        <authorList>
            <person name="Lynch K.M."/>
            <person name="Lucid A."/>
            <person name="Arendt E.K."/>
            <person name="Sleator R.D."/>
            <person name="Lucey B."/>
            <person name="Coffey A."/>
        </authorList>
    </citation>
    <scope>NUCLEOTIDE SEQUENCE [LARGE SCALE GENOMIC DNA]</scope>
    <source>
        <strain evidence="2 3">AB3b</strain>
    </source>
</reference>
<feature type="transmembrane region" description="Helical" evidence="1">
    <location>
        <begin position="7"/>
        <end position="25"/>
    </location>
</feature>
<keyword evidence="1" id="KW-0812">Transmembrane</keyword>
<dbReference type="EMBL" id="JWHT01000015">
    <property type="protein sequence ID" value="KIU25093.1"/>
    <property type="molecule type" value="Genomic_DNA"/>
</dbReference>
<feature type="transmembrane region" description="Helical" evidence="1">
    <location>
        <begin position="68"/>
        <end position="88"/>
    </location>
</feature>
<proteinExistence type="predicted"/>
<accession>A0A0D1JV58</accession>
<feature type="transmembrane region" description="Helical" evidence="1">
    <location>
        <begin position="237"/>
        <end position="255"/>
    </location>
</feature>
<evidence type="ECO:0000313" key="2">
    <source>
        <dbReference type="EMBL" id="KIU25093.1"/>
    </source>
</evidence>
<dbReference type="RefSeq" id="WP_043940875.1">
    <property type="nucleotide sequence ID" value="NZ_JWHT01000015.1"/>
</dbReference>
<keyword evidence="1" id="KW-0472">Membrane</keyword>
<feature type="transmembrane region" description="Helical" evidence="1">
    <location>
        <begin position="155"/>
        <end position="172"/>
    </location>
</feature>